<dbReference type="PANTHER" id="PTHR34820">
    <property type="entry name" value="INNER MEMBRANE PROTEIN YEBZ"/>
    <property type="match status" value="1"/>
</dbReference>
<feature type="transmembrane region" description="Helical" evidence="6">
    <location>
        <begin position="148"/>
        <end position="167"/>
    </location>
</feature>
<feature type="transmembrane region" description="Helical" evidence="6">
    <location>
        <begin position="289"/>
        <end position="310"/>
    </location>
</feature>
<keyword evidence="5 6" id="KW-0472">Membrane</keyword>
<dbReference type="OrthoDB" id="4641923at2"/>
<dbReference type="Proteomes" id="UP000035034">
    <property type="component" value="Unassembled WGS sequence"/>
</dbReference>
<dbReference type="eggNOG" id="COG1276">
    <property type="taxonomic scope" value="Bacteria"/>
</dbReference>
<evidence type="ECO:0000313" key="8">
    <source>
        <dbReference type="EMBL" id="GAB19469.1"/>
    </source>
</evidence>
<dbReference type="GO" id="GO:0005886">
    <property type="term" value="C:plasma membrane"/>
    <property type="evidence" value="ECO:0007669"/>
    <property type="project" value="UniProtKB-SubCell"/>
</dbReference>
<keyword evidence="9" id="KW-1185">Reference proteome</keyword>
<dbReference type="EMBL" id="BAEH01000086">
    <property type="protein sequence ID" value="GAB19469.1"/>
    <property type="molecule type" value="Genomic_DNA"/>
</dbReference>
<feature type="transmembrane region" description="Helical" evidence="6">
    <location>
        <begin position="179"/>
        <end position="203"/>
    </location>
</feature>
<comment type="subcellular location">
    <subcellularLocation>
        <location evidence="1">Cell membrane</location>
        <topology evidence="1">Multi-pass membrane protein</topology>
    </subcellularLocation>
</comment>
<name>H0R318_9ACTN</name>
<protein>
    <recommendedName>
        <fullName evidence="7">Copper resistance protein D domain-containing protein</fullName>
    </recommendedName>
</protein>
<dbReference type="AlphaFoldDB" id="H0R318"/>
<evidence type="ECO:0000256" key="2">
    <source>
        <dbReference type="ARBA" id="ARBA00022475"/>
    </source>
</evidence>
<gene>
    <name evidence="8" type="ORF">GOEFS_086_00390</name>
</gene>
<dbReference type="PANTHER" id="PTHR34820:SF4">
    <property type="entry name" value="INNER MEMBRANE PROTEIN YEBZ"/>
    <property type="match status" value="1"/>
</dbReference>
<dbReference type="STRING" id="1077974.GOEFS_086_00390"/>
<evidence type="ECO:0000256" key="4">
    <source>
        <dbReference type="ARBA" id="ARBA00022989"/>
    </source>
</evidence>
<feature type="transmembrane region" description="Helical" evidence="6">
    <location>
        <begin position="215"/>
        <end position="236"/>
    </location>
</feature>
<sequence length="316" mass="31827">MPANVAGNNAALTVRRRATLLGAAFPAAFAGLLACWWLADPTGPGLASTAAVVTLVAGVTLVGLGLLPLLGAQPSLAAIAGLALLWLIADVVVIWFDVAARAGTGVGSVRVEEFVDGVTSSPGEVISGIVALAIVMWAVIARRAGEPAVPVTVVGALAGLGIAAPAATGHAVTHSVEPVLVVAHALCAAWWCGSLAAMAISVTSRNGWRTVLPAFSRYAPIAVGILAITGLASGAIELGLGSGWWATGYGRVMLAKTLGLAVLLGIAAWHRRRWVPDVGARRRTAEQSLRSAAVEVVLMCVVLGLAAGLASTSPLG</sequence>
<comment type="caution">
    <text evidence="8">The sequence shown here is derived from an EMBL/GenBank/DDBJ whole genome shotgun (WGS) entry which is preliminary data.</text>
</comment>
<accession>H0R318</accession>
<proteinExistence type="predicted"/>
<reference evidence="8 9" key="1">
    <citation type="submission" date="2011-12" db="EMBL/GenBank/DDBJ databases">
        <title>Whole genome shotgun sequence of Gordonia effusa NBRC 100432.</title>
        <authorList>
            <person name="Yoshida I."/>
            <person name="Takarada H."/>
            <person name="Hosoyama A."/>
            <person name="Tsuchikane K."/>
            <person name="Katsumata H."/>
            <person name="Yamazaki S."/>
            <person name="Fujita N."/>
        </authorList>
    </citation>
    <scope>NUCLEOTIDE SEQUENCE [LARGE SCALE GENOMIC DNA]</scope>
    <source>
        <strain evidence="8 9">NBRC 100432</strain>
    </source>
</reference>
<keyword evidence="2" id="KW-1003">Cell membrane</keyword>
<feature type="transmembrane region" description="Helical" evidence="6">
    <location>
        <begin position="125"/>
        <end position="141"/>
    </location>
</feature>
<evidence type="ECO:0000256" key="3">
    <source>
        <dbReference type="ARBA" id="ARBA00022692"/>
    </source>
</evidence>
<feature type="transmembrane region" description="Helical" evidence="6">
    <location>
        <begin position="76"/>
        <end position="96"/>
    </location>
</feature>
<dbReference type="Pfam" id="PF05425">
    <property type="entry name" value="CopD"/>
    <property type="match status" value="1"/>
</dbReference>
<dbReference type="InterPro" id="IPR032694">
    <property type="entry name" value="CopC/D"/>
</dbReference>
<keyword evidence="4 6" id="KW-1133">Transmembrane helix</keyword>
<dbReference type="GO" id="GO:0006825">
    <property type="term" value="P:copper ion transport"/>
    <property type="evidence" value="ECO:0007669"/>
    <property type="project" value="InterPro"/>
</dbReference>
<feature type="transmembrane region" description="Helical" evidence="6">
    <location>
        <begin position="20"/>
        <end position="39"/>
    </location>
</feature>
<organism evidence="8 9">
    <name type="scientific">Gordonia effusa NBRC 100432</name>
    <dbReference type="NCBI Taxonomy" id="1077974"/>
    <lineage>
        <taxon>Bacteria</taxon>
        <taxon>Bacillati</taxon>
        <taxon>Actinomycetota</taxon>
        <taxon>Actinomycetes</taxon>
        <taxon>Mycobacteriales</taxon>
        <taxon>Gordoniaceae</taxon>
        <taxon>Gordonia</taxon>
    </lineage>
</organism>
<keyword evidence="3 6" id="KW-0812">Transmembrane</keyword>
<dbReference type="InterPro" id="IPR008457">
    <property type="entry name" value="Cu-R_CopD_dom"/>
</dbReference>
<evidence type="ECO:0000259" key="7">
    <source>
        <dbReference type="Pfam" id="PF05425"/>
    </source>
</evidence>
<evidence type="ECO:0000256" key="5">
    <source>
        <dbReference type="ARBA" id="ARBA00023136"/>
    </source>
</evidence>
<evidence type="ECO:0000256" key="6">
    <source>
        <dbReference type="SAM" id="Phobius"/>
    </source>
</evidence>
<evidence type="ECO:0000256" key="1">
    <source>
        <dbReference type="ARBA" id="ARBA00004651"/>
    </source>
</evidence>
<feature type="domain" description="Copper resistance protein D" evidence="7">
    <location>
        <begin position="211"/>
        <end position="309"/>
    </location>
</feature>
<dbReference type="RefSeq" id="WP_007318804.1">
    <property type="nucleotide sequence ID" value="NZ_BAEH01000086.1"/>
</dbReference>
<evidence type="ECO:0000313" key="9">
    <source>
        <dbReference type="Proteomes" id="UP000035034"/>
    </source>
</evidence>
<feature type="transmembrane region" description="Helical" evidence="6">
    <location>
        <begin position="45"/>
        <end position="69"/>
    </location>
</feature>
<feature type="transmembrane region" description="Helical" evidence="6">
    <location>
        <begin position="248"/>
        <end position="269"/>
    </location>
</feature>